<dbReference type="PROSITE" id="PS50206">
    <property type="entry name" value="RHODANESE_3"/>
    <property type="match status" value="1"/>
</dbReference>
<dbReference type="InterPro" id="IPR001763">
    <property type="entry name" value="Rhodanese-like_dom"/>
</dbReference>
<dbReference type="EMBL" id="QPJY01000001">
    <property type="protein sequence ID" value="RCX33500.1"/>
    <property type="molecule type" value="Genomic_DNA"/>
</dbReference>
<feature type="domain" description="Rhodanese" evidence="1">
    <location>
        <begin position="21"/>
        <end position="109"/>
    </location>
</feature>
<accession>A0A369CHE7</accession>
<protein>
    <submittedName>
        <fullName evidence="2">Rhodanese-related sulfurtransferase</fullName>
    </submittedName>
</protein>
<evidence type="ECO:0000313" key="2">
    <source>
        <dbReference type="EMBL" id="RCX33500.1"/>
    </source>
</evidence>
<sequence>MFGLNIKEIDAPELAQRLENDHDHVCVVDVREPVEVSAGTIPGAVHIPMRSIPWHAGELERDKDLVIICRSGARSAQVCAFLQQQGFDNVYNLRGGLIAWARAGLPAALPRTA</sequence>
<dbReference type="Proteomes" id="UP000252707">
    <property type="component" value="Unassembled WGS sequence"/>
</dbReference>
<dbReference type="AlphaFoldDB" id="A0A369CHE7"/>
<dbReference type="RefSeq" id="WP_114278329.1">
    <property type="nucleotide sequence ID" value="NZ_QPJY01000001.1"/>
</dbReference>
<dbReference type="SMART" id="SM00450">
    <property type="entry name" value="RHOD"/>
    <property type="match status" value="1"/>
</dbReference>
<comment type="caution">
    <text evidence="2">The sequence shown here is derived from an EMBL/GenBank/DDBJ whole genome shotgun (WGS) entry which is preliminary data.</text>
</comment>
<keyword evidence="2" id="KW-0808">Transferase</keyword>
<reference evidence="2 3" key="1">
    <citation type="submission" date="2018-07" db="EMBL/GenBank/DDBJ databases">
        <title>Genomic Encyclopedia of Type Strains, Phase IV (KMG-IV): sequencing the most valuable type-strain genomes for metagenomic binning, comparative biology and taxonomic classification.</title>
        <authorList>
            <person name="Goeker M."/>
        </authorList>
    </citation>
    <scope>NUCLEOTIDE SEQUENCE [LARGE SCALE GENOMIC DNA]</scope>
    <source>
        <strain evidence="2 3">DSM 26407</strain>
    </source>
</reference>
<dbReference type="GO" id="GO:0016740">
    <property type="term" value="F:transferase activity"/>
    <property type="evidence" value="ECO:0007669"/>
    <property type="project" value="UniProtKB-KW"/>
</dbReference>
<gene>
    <name evidence="2" type="ORF">DFQ59_101805</name>
</gene>
<dbReference type="Gene3D" id="3.40.250.10">
    <property type="entry name" value="Rhodanese-like domain"/>
    <property type="match status" value="1"/>
</dbReference>
<evidence type="ECO:0000259" key="1">
    <source>
        <dbReference type="PROSITE" id="PS50206"/>
    </source>
</evidence>
<dbReference type="InterPro" id="IPR036873">
    <property type="entry name" value="Rhodanese-like_dom_sf"/>
</dbReference>
<dbReference type="PANTHER" id="PTHR43031:SF17">
    <property type="entry name" value="SULFURTRANSFERASE YTWF-RELATED"/>
    <property type="match status" value="1"/>
</dbReference>
<dbReference type="OrthoDB" id="9811849at2"/>
<proteinExistence type="predicted"/>
<keyword evidence="3" id="KW-1185">Reference proteome</keyword>
<dbReference type="SUPFAM" id="SSF52821">
    <property type="entry name" value="Rhodanese/Cell cycle control phosphatase"/>
    <property type="match status" value="1"/>
</dbReference>
<dbReference type="CDD" id="cd00158">
    <property type="entry name" value="RHOD"/>
    <property type="match status" value="1"/>
</dbReference>
<dbReference type="InterPro" id="IPR050229">
    <property type="entry name" value="GlpE_sulfurtransferase"/>
</dbReference>
<evidence type="ECO:0000313" key="3">
    <source>
        <dbReference type="Proteomes" id="UP000252707"/>
    </source>
</evidence>
<name>A0A369CHE7_9GAMM</name>
<organism evidence="2 3">
    <name type="scientific">Thioalbus denitrificans</name>
    <dbReference type="NCBI Taxonomy" id="547122"/>
    <lineage>
        <taxon>Bacteria</taxon>
        <taxon>Pseudomonadati</taxon>
        <taxon>Pseudomonadota</taxon>
        <taxon>Gammaproteobacteria</taxon>
        <taxon>Chromatiales</taxon>
        <taxon>Ectothiorhodospiraceae</taxon>
        <taxon>Thioalbus</taxon>
    </lineage>
</organism>
<dbReference type="Pfam" id="PF00581">
    <property type="entry name" value="Rhodanese"/>
    <property type="match status" value="1"/>
</dbReference>
<dbReference type="PANTHER" id="PTHR43031">
    <property type="entry name" value="FAD-DEPENDENT OXIDOREDUCTASE"/>
    <property type="match status" value="1"/>
</dbReference>